<dbReference type="InterPro" id="IPR001789">
    <property type="entry name" value="Sig_transdc_resp-reg_receiver"/>
</dbReference>
<dbReference type="InterPro" id="IPR007492">
    <property type="entry name" value="LytTR_DNA-bd_dom"/>
</dbReference>
<dbReference type="PANTHER" id="PTHR37299">
    <property type="entry name" value="TRANSCRIPTIONAL REGULATOR-RELATED"/>
    <property type="match status" value="1"/>
</dbReference>
<dbReference type="Proteomes" id="UP000184474">
    <property type="component" value="Unassembled WGS sequence"/>
</dbReference>
<evidence type="ECO:0000259" key="2">
    <source>
        <dbReference type="PROSITE" id="PS50110"/>
    </source>
</evidence>
<dbReference type="EMBL" id="FRAA01000004">
    <property type="protein sequence ID" value="SHK28511.1"/>
    <property type="molecule type" value="Genomic_DNA"/>
</dbReference>
<protein>
    <submittedName>
        <fullName evidence="4">Two component transcriptional regulator, LytTR family</fullName>
    </submittedName>
</protein>
<dbReference type="PROSITE" id="PS50110">
    <property type="entry name" value="RESPONSE_REGULATORY"/>
    <property type="match status" value="1"/>
</dbReference>
<gene>
    <name evidence="4" type="ORF">SAMN04488028_10469</name>
</gene>
<reference evidence="5" key="1">
    <citation type="submission" date="2016-11" db="EMBL/GenBank/DDBJ databases">
        <authorList>
            <person name="Varghese N."/>
            <person name="Submissions S."/>
        </authorList>
    </citation>
    <scope>NUCLEOTIDE SEQUENCE [LARGE SCALE GENOMIC DNA]</scope>
    <source>
        <strain evidence="5">DSM 26134</strain>
    </source>
</reference>
<evidence type="ECO:0000259" key="3">
    <source>
        <dbReference type="PROSITE" id="PS50930"/>
    </source>
</evidence>
<name>A0A1M6R7Q3_REIAG</name>
<dbReference type="Gene3D" id="3.40.50.2300">
    <property type="match status" value="1"/>
</dbReference>
<accession>A0A1M6R7Q3</accession>
<organism evidence="4 5">
    <name type="scientific">Reichenbachiella agariperforans</name>
    <dbReference type="NCBI Taxonomy" id="156994"/>
    <lineage>
        <taxon>Bacteria</taxon>
        <taxon>Pseudomonadati</taxon>
        <taxon>Bacteroidota</taxon>
        <taxon>Cytophagia</taxon>
        <taxon>Cytophagales</taxon>
        <taxon>Reichenbachiellaceae</taxon>
        <taxon>Reichenbachiella</taxon>
    </lineage>
</organism>
<dbReference type="Pfam" id="PF00072">
    <property type="entry name" value="Response_reg"/>
    <property type="match status" value="1"/>
</dbReference>
<sequence>MKVVIIEDEDLASEFLEKLLLKSPYDLEVIAILDSKMQAFEWFQHNSCDLIFSDIHLGDGMSFEIFDSLDIKTPIIFTTAFDKYAIQSFEYFAIDYLLKPYNREKLNSALEKYTGLNATGSEQGDKIEMLLKEFKGQAPKKSQERFLVTRGDQLISLKSSDIGCFMADDKYLYLYTKEGDSYLYEDTISNLALKLDPEDFFKVNRKYIVSHAAIKTLSKFSKNRINVELGIGALSEELILVSAKNVGAFKNWLNGVE</sequence>
<dbReference type="SMART" id="SM00850">
    <property type="entry name" value="LytTR"/>
    <property type="match status" value="1"/>
</dbReference>
<dbReference type="GO" id="GO:0003677">
    <property type="term" value="F:DNA binding"/>
    <property type="evidence" value="ECO:0007669"/>
    <property type="project" value="InterPro"/>
</dbReference>
<dbReference type="GO" id="GO:0000156">
    <property type="term" value="F:phosphorelay response regulator activity"/>
    <property type="evidence" value="ECO:0007669"/>
    <property type="project" value="InterPro"/>
</dbReference>
<evidence type="ECO:0000313" key="5">
    <source>
        <dbReference type="Proteomes" id="UP000184474"/>
    </source>
</evidence>
<dbReference type="InterPro" id="IPR011006">
    <property type="entry name" value="CheY-like_superfamily"/>
</dbReference>
<dbReference type="RefSeq" id="WP_073122686.1">
    <property type="nucleotide sequence ID" value="NZ_FRAA01000004.1"/>
</dbReference>
<dbReference type="PROSITE" id="PS50930">
    <property type="entry name" value="HTH_LYTTR"/>
    <property type="match status" value="1"/>
</dbReference>
<proteinExistence type="predicted"/>
<dbReference type="SUPFAM" id="SSF52172">
    <property type="entry name" value="CheY-like"/>
    <property type="match status" value="1"/>
</dbReference>
<feature type="domain" description="HTH LytTR-type" evidence="3">
    <location>
        <begin position="146"/>
        <end position="209"/>
    </location>
</feature>
<dbReference type="Pfam" id="PF04397">
    <property type="entry name" value="LytTR"/>
    <property type="match status" value="1"/>
</dbReference>
<feature type="domain" description="Response regulatory" evidence="2">
    <location>
        <begin position="2"/>
        <end position="114"/>
    </location>
</feature>
<dbReference type="SMART" id="SM00448">
    <property type="entry name" value="REC"/>
    <property type="match status" value="1"/>
</dbReference>
<dbReference type="Gene3D" id="2.40.50.1020">
    <property type="entry name" value="LytTr DNA-binding domain"/>
    <property type="match status" value="1"/>
</dbReference>
<keyword evidence="1" id="KW-0597">Phosphoprotein</keyword>
<evidence type="ECO:0000256" key="1">
    <source>
        <dbReference type="PROSITE-ProRule" id="PRU00169"/>
    </source>
</evidence>
<dbReference type="InterPro" id="IPR046947">
    <property type="entry name" value="LytR-like"/>
</dbReference>
<keyword evidence="5" id="KW-1185">Reference proteome</keyword>
<feature type="modified residue" description="4-aspartylphosphate" evidence="1">
    <location>
        <position position="54"/>
    </location>
</feature>
<dbReference type="AlphaFoldDB" id="A0A1M6R7Q3"/>
<evidence type="ECO:0000313" key="4">
    <source>
        <dbReference type="EMBL" id="SHK28511.1"/>
    </source>
</evidence>
<dbReference type="STRING" id="156994.SAMN04488028_10469"/>
<dbReference type="PANTHER" id="PTHR37299:SF1">
    <property type="entry name" value="STAGE 0 SPORULATION PROTEIN A HOMOLOG"/>
    <property type="match status" value="1"/>
</dbReference>